<feature type="transmembrane region" description="Helical" evidence="1">
    <location>
        <begin position="20"/>
        <end position="37"/>
    </location>
</feature>
<keyword evidence="1" id="KW-0812">Transmembrane</keyword>
<feature type="transmembrane region" description="Helical" evidence="1">
    <location>
        <begin position="416"/>
        <end position="437"/>
    </location>
</feature>
<feature type="transmembrane region" description="Helical" evidence="1">
    <location>
        <begin position="235"/>
        <end position="256"/>
    </location>
</feature>
<feature type="transmembrane region" description="Helical" evidence="1">
    <location>
        <begin position="172"/>
        <end position="191"/>
    </location>
</feature>
<accession>A0ABV6YXH6</accession>
<feature type="transmembrane region" description="Helical" evidence="1">
    <location>
        <begin position="96"/>
        <end position="118"/>
    </location>
</feature>
<organism evidence="2 3">
    <name type="scientific">candidate division CSSED10-310 bacterium</name>
    <dbReference type="NCBI Taxonomy" id="2855610"/>
    <lineage>
        <taxon>Bacteria</taxon>
        <taxon>Bacteria division CSSED10-310</taxon>
    </lineage>
</organism>
<sequence length="648" mass="74564">MNLKHLTPSKTDYIRRTKTLPDVVALSLFMMVSLLFFKPWHGIGRDDNDYYVQATSLILDGDLFLANDHVMTVNHPPVVEENLGSRLRPNGHIKTVFALGPALMWTPGIAVSALYLRLTGRPQIEIRKDFITRLLISFTSLVWGSLLFWVLVTLGGEVAQLLGVTISRQMQVVTAGITIICSPVFVYLFSVPTMPHSLSTLWVSLFMLHFIRMWIRGPAVSRSLILSSLFGLMCLVRWQNLLYFPMLLTMICVSLRSKELFRHGTSRIRYLGANVVIILLFISPQLAVWRIWYEQWLLVPQGEGFINWTSPVIRATLFSSDHGLLVWTPLMMMLPIGFILKLKRLPGLAISSLVVIVSMTYLNMCVLDWHASWSYSNRRFSSLTPLLLVSIMMTLSTFIATPAGRKQSWGTVLKRYLLLFSGVFFVFYNFILHRLFWVCGDPLSSLLKLWQSGFMWEQWYLDIGPHCRRFVENLPFELLRSYFWDSLKTETTLSRWTIVVLFMVIAPSLFWLMRQVSLWRPQEGLTKTLLLVSAIPMILLSLFILHRDQAIRANWSEDFRILQQIVTSPDQGSVVTTFDPSTLKLDSPVFVQILSQVALKAERTGDLARALRLWRELEYVYSVKSAPYVAHKIHVLYSRSVRLKSEKK</sequence>
<feature type="transmembrane region" description="Helical" evidence="1">
    <location>
        <begin position="493"/>
        <end position="513"/>
    </location>
</feature>
<feature type="transmembrane region" description="Helical" evidence="1">
    <location>
        <begin position="130"/>
        <end position="152"/>
    </location>
</feature>
<gene>
    <name evidence="2" type="ORF">ACFL27_11310</name>
</gene>
<evidence type="ECO:0000256" key="1">
    <source>
        <dbReference type="SAM" id="Phobius"/>
    </source>
</evidence>
<feature type="transmembrane region" description="Helical" evidence="1">
    <location>
        <begin position="525"/>
        <end position="545"/>
    </location>
</feature>
<feature type="transmembrane region" description="Helical" evidence="1">
    <location>
        <begin position="198"/>
        <end position="215"/>
    </location>
</feature>
<feature type="transmembrane region" description="Helical" evidence="1">
    <location>
        <begin position="383"/>
        <end position="404"/>
    </location>
</feature>
<dbReference type="EMBL" id="JBHPBY010000123">
    <property type="protein sequence ID" value="MFC1850771.1"/>
    <property type="molecule type" value="Genomic_DNA"/>
</dbReference>
<feature type="transmembrane region" description="Helical" evidence="1">
    <location>
        <begin position="347"/>
        <end position="371"/>
    </location>
</feature>
<evidence type="ECO:0000313" key="3">
    <source>
        <dbReference type="Proteomes" id="UP001594351"/>
    </source>
</evidence>
<protein>
    <recommendedName>
        <fullName evidence="4">Glycosyltransferase RgtA/B/C/D-like domain-containing protein</fullName>
    </recommendedName>
</protein>
<feature type="transmembrane region" description="Helical" evidence="1">
    <location>
        <begin position="324"/>
        <end position="340"/>
    </location>
</feature>
<dbReference type="Proteomes" id="UP001594351">
    <property type="component" value="Unassembled WGS sequence"/>
</dbReference>
<keyword evidence="1" id="KW-0472">Membrane</keyword>
<keyword evidence="3" id="KW-1185">Reference proteome</keyword>
<evidence type="ECO:0008006" key="4">
    <source>
        <dbReference type="Google" id="ProtNLM"/>
    </source>
</evidence>
<comment type="caution">
    <text evidence="2">The sequence shown here is derived from an EMBL/GenBank/DDBJ whole genome shotgun (WGS) entry which is preliminary data.</text>
</comment>
<reference evidence="2 3" key="1">
    <citation type="submission" date="2024-09" db="EMBL/GenBank/DDBJ databases">
        <title>Laminarin stimulates single cell rates of sulfate reduction while oxygen inhibits transcriptomic activity in coastal marine sediment.</title>
        <authorList>
            <person name="Lindsay M."/>
            <person name="Orcutt B."/>
            <person name="Emerson D."/>
            <person name="Stepanauskas R."/>
            <person name="D'Angelo T."/>
        </authorList>
    </citation>
    <scope>NUCLEOTIDE SEQUENCE [LARGE SCALE GENOMIC DNA]</scope>
    <source>
        <strain evidence="2">SAG AM-311-K15</strain>
    </source>
</reference>
<feature type="transmembrane region" description="Helical" evidence="1">
    <location>
        <begin position="268"/>
        <end position="292"/>
    </location>
</feature>
<keyword evidence="1" id="KW-1133">Transmembrane helix</keyword>
<evidence type="ECO:0000313" key="2">
    <source>
        <dbReference type="EMBL" id="MFC1850771.1"/>
    </source>
</evidence>
<name>A0ABV6YXH6_UNCC1</name>
<proteinExistence type="predicted"/>